<sequence length="101" mass="11262">MVGIYIAPEKTKSGLILSTCATKESVWQGTVGLVLKKRKTAFKDEPETGTYFHGWDVNVGDWVVFRSGDARRVRINGVDCRMVEDTLLDMAGDNPDVITQR</sequence>
<evidence type="ECO:0000313" key="3">
    <source>
        <dbReference type="Proteomes" id="UP000092839"/>
    </source>
</evidence>
<evidence type="ECO:0000313" key="2">
    <source>
        <dbReference type="EMBL" id="ANW03160.1"/>
    </source>
</evidence>
<dbReference type="SUPFAM" id="SSF50129">
    <property type="entry name" value="GroES-like"/>
    <property type="match status" value="1"/>
</dbReference>
<dbReference type="Proteomes" id="UP000092839">
    <property type="component" value="Chromosome"/>
</dbReference>
<evidence type="ECO:0008006" key="4">
    <source>
        <dbReference type="Google" id="ProtNLM"/>
    </source>
</evidence>
<evidence type="ECO:0000256" key="1">
    <source>
        <dbReference type="ARBA" id="ARBA00006975"/>
    </source>
</evidence>
<dbReference type="InterPro" id="IPR037124">
    <property type="entry name" value="Chaperonin_GroES_sf"/>
</dbReference>
<dbReference type="RefSeq" id="WP_065730346.1">
    <property type="nucleotide sequence ID" value="NZ_CP016428.1"/>
</dbReference>
<dbReference type="InterPro" id="IPR011032">
    <property type="entry name" value="GroES-like_sf"/>
</dbReference>
<dbReference type="Gene3D" id="2.30.33.40">
    <property type="entry name" value="GroES chaperonin"/>
    <property type="match status" value="1"/>
</dbReference>
<keyword evidence="3" id="KW-1185">Reference proteome</keyword>
<reference evidence="2 3" key="1">
    <citation type="submission" date="2016-07" db="EMBL/GenBank/DDBJ databases">
        <title>Complete genome sequence of Bradyrhizobium icense LMTR 13T, a potential inoculant strain isolated from lima bean (Phaseolus lunatus) in Peru.</title>
        <authorList>
            <person name="Ormeno-Orrillo E."/>
            <person name="Duran D."/>
            <person name="Rogel M.A."/>
            <person name="Rey L."/>
            <person name="Imperial J."/>
            <person name="Ruiz-Argueso T."/>
            <person name="Martinez-Romero E."/>
        </authorList>
    </citation>
    <scope>NUCLEOTIDE SEQUENCE [LARGE SCALE GENOMIC DNA]</scope>
    <source>
        <strain evidence="2 3">LMTR 13</strain>
    </source>
</reference>
<accession>A0A1B1UK42</accession>
<protein>
    <recommendedName>
        <fullName evidence="4">Co-chaperonin GroES</fullName>
    </recommendedName>
</protein>
<dbReference type="EMBL" id="CP016428">
    <property type="protein sequence ID" value="ANW03160.1"/>
    <property type="molecule type" value="Genomic_DNA"/>
</dbReference>
<dbReference type="STRING" id="1274631.LMTR13_26490"/>
<dbReference type="AlphaFoldDB" id="A0A1B1UK42"/>
<gene>
    <name evidence="2" type="ORF">LMTR13_26490</name>
</gene>
<name>A0A1B1UK42_9BRAD</name>
<dbReference type="KEGG" id="bic:LMTR13_26490"/>
<dbReference type="GO" id="GO:0006457">
    <property type="term" value="P:protein folding"/>
    <property type="evidence" value="ECO:0007669"/>
    <property type="project" value="InterPro"/>
</dbReference>
<comment type="similarity">
    <text evidence="1">Belongs to the GroES chaperonin family.</text>
</comment>
<organism evidence="2 3">
    <name type="scientific">Bradyrhizobium icense</name>
    <dbReference type="NCBI Taxonomy" id="1274631"/>
    <lineage>
        <taxon>Bacteria</taxon>
        <taxon>Pseudomonadati</taxon>
        <taxon>Pseudomonadota</taxon>
        <taxon>Alphaproteobacteria</taxon>
        <taxon>Hyphomicrobiales</taxon>
        <taxon>Nitrobacteraceae</taxon>
        <taxon>Bradyrhizobium</taxon>
    </lineage>
</organism>
<dbReference type="OrthoDB" id="8239133at2"/>
<proteinExistence type="inferred from homology"/>